<dbReference type="NCBIfam" id="TIGR01414">
    <property type="entry name" value="autotrans_barl"/>
    <property type="match status" value="1"/>
</dbReference>
<gene>
    <name evidence="4" type="ORF">RAS12_04460</name>
</gene>
<evidence type="ECO:0000256" key="1">
    <source>
        <dbReference type="SAM" id="MobiDB-lite"/>
    </source>
</evidence>
<evidence type="ECO:0000256" key="2">
    <source>
        <dbReference type="SAM" id="SignalP"/>
    </source>
</evidence>
<dbReference type="RefSeq" id="WP_306945522.1">
    <property type="nucleotide sequence ID" value="NZ_CP132976.1"/>
</dbReference>
<dbReference type="Pfam" id="PF03797">
    <property type="entry name" value="Autotransporter"/>
    <property type="match status" value="1"/>
</dbReference>
<feature type="domain" description="Autotransporter" evidence="3">
    <location>
        <begin position="662"/>
        <end position="945"/>
    </location>
</feature>
<feature type="signal peptide" evidence="2">
    <location>
        <begin position="1"/>
        <end position="30"/>
    </location>
</feature>
<protein>
    <submittedName>
        <fullName evidence="4">Autotransporter domain-containing protein</fullName>
    </submittedName>
</protein>
<evidence type="ECO:0000313" key="4">
    <source>
        <dbReference type="EMBL" id="WMD21635.1"/>
    </source>
</evidence>
<sequence>MTSRVPFPRKTTLAIAMAAALSSTLQVAGAAGGPYIVDTIVSAVAWGAGDVTVTTNGTITDFQPGFPLTATSGTLGSLHNQGVIEGVGGLGVTVGALITSVLNQGTISSTGRAAIQHLGVIGSLTNDTSGLIRGGPAVSAIYTDGIIVNLSNLGTISAGGGLWNDGTIMSMDNQGALTGTARNAILTTGNIGTLTNTGTINAIADTAILNSGTIGNLVNGSTGVIAGSETIGGIAAMETSGTINNFLNQGTIRANAGLSNTGSIGTLTNSGTITATGIAGGNGNSGIALIVGSLAGNGDPATLSVLNNSGLIGGQEYAIAVGRNGTLGILNNSGTIAGNIADGSGHSLTINGGSNNQFGTITGANGTIGQIASLSPTLEFGSGNLLLNSHINLQPTGPAPTATVANTGATLQVNNPITISGNYTQAAGATLQIGVSPFATTSGNPASDAGYGRLVVTGAATVAAGSAVALQKVNAFAFAPGQRYVVISANAVGTNYNESALLYRINGAPNGIVTGTQVNEAGTSNLVLTVNSVGEVVTPVDPNVPTIPTDPTAPTTPTTPTTPAIPPIPATIANSYASLNGLAQYTGISDPALLNLFNAGQALRLGSASDANQAGAKLAPVNSSSTARAADAATINVVNLISQRNDSVRLGQAGGSGVATGDSGPTWAAWGQAFGGHASQNQRDNVDGYGANFGGLLLGLDRGIGERWRVGGVVSYSGTEVDFKDNTSGNSTHVDSYGFMAYGSYTANTWYTNLSAGLVEQRYRTKRSVDFTGFQGDAHGRFDGQQYVVRAEAGVPIAAGATTITPLAALTYNYVRQDGYTETGGNGAALSVGSTNATSVTSDLGVKFARDFSTSYGTLTPELQLGWRHEFRNNKVLTNASFAGDPTGATAFTTVGASPVRDAALVSAGLTLLKSNNLSISARYELQAGSGFVSQAGGLRLRQLF</sequence>
<dbReference type="SUPFAM" id="SSF103515">
    <property type="entry name" value="Autotransporter"/>
    <property type="match status" value="1"/>
</dbReference>
<dbReference type="EMBL" id="CP132976">
    <property type="protein sequence ID" value="WMD21635.1"/>
    <property type="molecule type" value="Genomic_DNA"/>
</dbReference>
<evidence type="ECO:0000259" key="3">
    <source>
        <dbReference type="PROSITE" id="PS51208"/>
    </source>
</evidence>
<dbReference type="Gene3D" id="2.40.128.130">
    <property type="entry name" value="Autotransporter beta-domain"/>
    <property type="match status" value="1"/>
</dbReference>
<dbReference type="SMART" id="SM00869">
    <property type="entry name" value="Autotransporter"/>
    <property type="match status" value="1"/>
</dbReference>
<dbReference type="InterPro" id="IPR036709">
    <property type="entry name" value="Autotransporte_beta_dom_sf"/>
</dbReference>
<feature type="chain" id="PRO_5047510222" evidence="2">
    <location>
        <begin position="31"/>
        <end position="945"/>
    </location>
</feature>
<feature type="region of interest" description="Disordered" evidence="1">
    <location>
        <begin position="541"/>
        <end position="566"/>
    </location>
</feature>
<evidence type="ECO:0000313" key="5">
    <source>
        <dbReference type="Proteomes" id="UP001234798"/>
    </source>
</evidence>
<dbReference type="PROSITE" id="PS51208">
    <property type="entry name" value="AUTOTRANSPORTER"/>
    <property type="match status" value="1"/>
</dbReference>
<proteinExistence type="predicted"/>
<name>A0ABY9M3V8_9BURK</name>
<dbReference type="Proteomes" id="UP001234798">
    <property type="component" value="Chromosome"/>
</dbReference>
<organism evidence="4 5">
    <name type="scientific">Achromobacter seleniivolatilans</name>
    <dbReference type="NCBI Taxonomy" id="3047478"/>
    <lineage>
        <taxon>Bacteria</taxon>
        <taxon>Pseudomonadati</taxon>
        <taxon>Pseudomonadota</taxon>
        <taxon>Betaproteobacteria</taxon>
        <taxon>Burkholderiales</taxon>
        <taxon>Alcaligenaceae</taxon>
        <taxon>Achromobacter</taxon>
    </lineage>
</organism>
<dbReference type="InterPro" id="IPR005546">
    <property type="entry name" value="Autotransporte_beta"/>
</dbReference>
<feature type="compositionally biased region" description="Low complexity" evidence="1">
    <location>
        <begin position="546"/>
        <end position="562"/>
    </location>
</feature>
<keyword evidence="2" id="KW-0732">Signal</keyword>
<dbReference type="InterPro" id="IPR006315">
    <property type="entry name" value="OM_autotransptr_brl_dom"/>
</dbReference>
<reference evidence="4 5" key="1">
    <citation type="submission" date="2023-08" db="EMBL/GenBank/DDBJ databases">
        <title>Achromobacter seleniivolatilans sp. nov., isolated from seleniferous soil.</title>
        <authorList>
            <person name="Zhang S."/>
            <person name="Li K."/>
            <person name="Peng J."/>
            <person name="Zhao Q."/>
            <person name="Wang H."/>
            <person name="Guo Y."/>
        </authorList>
    </citation>
    <scope>NUCLEOTIDE SEQUENCE [LARGE SCALE GENOMIC DNA]</scope>
    <source>
        <strain evidence="4 5">R39</strain>
    </source>
</reference>
<keyword evidence="5" id="KW-1185">Reference proteome</keyword>
<accession>A0ABY9M3V8</accession>